<dbReference type="Proteomes" id="UP000009047">
    <property type="component" value="Chromosome"/>
</dbReference>
<keyword evidence="3" id="KW-1185">Reference proteome</keyword>
<accession>E1QIA3</accession>
<gene>
    <name evidence="2" type="ordered locus">Deba_2055</name>
</gene>
<keyword evidence="1" id="KW-0812">Transmembrane</keyword>
<dbReference type="EMBL" id="CP002085">
    <property type="protein sequence ID" value="ADK85420.1"/>
    <property type="molecule type" value="Genomic_DNA"/>
</dbReference>
<dbReference type="HOGENOM" id="CLU_119491_1_0_7"/>
<dbReference type="KEGG" id="dbr:Deba_2055"/>
<dbReference type="InterPro" id="IPR046740">
    <property type="entry name" value="DUF6790"/>
</dbReference>
<organism evidence="2 3">
    <name type="scientific">Desulfarculus baarsii (strain ATCC 33931 / DSM 2075 / LMG 7858 / VKM B-1802 / 2st14)</name>
    <dbReference type="NCBI Taxonomy" id="644282"/>
    <lineage>
        <taxon>Bacteria</taxon>
        <taxon>Pseudomonadati</taxon>
        <taxon>Thermodesulfobacteriota</taxon>
        <taxon>Desulfarculia</taxon>
        <taxon>Desulfarculales</taxon>
        <taxon>Desulfarculaceae</taxon>
        <taxon>Desulfarculus</taxon>
    </lineage>
</organism>
<protein>
    <submittedName>
        <fullName evidence="2">Uncharacterized protein</fullName>
    </submittedName>
</protein>
<evidence type="ECO:0000256" key="1">
    <source>
        <dbReference type="SAM" id="Phobius"/>
    </source>
</evidence>
<reference evidence="2 3" key="1">
    <citation type="journal article" date="2010" name="Stand. Genomic Sci.">
        <title>Complete genome sequence of Desulfarculus baarsii type strain (2st14).</title>
        <authorList>
            <person name="Sun H."/>
            <person name="Spring S."/>
            <person name="Lapidus A."/>
            <person name="Davenport K."/>
            <person name="Del Rio T.G."/>
            <person name="Tice H."/>
            <person name="Nolan M."/>
            <person name="Copeland A."/>
            <person name="Cheng J.F."/>
            <person name="Lucas S."/>
            <person name="Tapia R."/>
            <person name="Goodwin L."/>
            <person name="Pitluck S."/>
            <person name="Ivanova N."/>
            <person name="Pagani I."/>
            <person name="Mavromatis K."/>
            <person name="Ovchinnikova G."/>
            <person name="Pati A."/>
            <person name="Chen A."/>
            <person name="Palaniappan K."/>
            <person name="Hauser L."/>
            <person name="Chang Y.J."/>
            <person name="Jeffries C.D."/>
            <person name="Detter J.C."/>
            <person name="Han C."/>
            <person name="Rohde M."/>
            <person name="Brambilla E."/>
            <person name="Goker M."/>
            <person name="Woyke T."/>
            <person name="Bristow J."/>
            <person name="Eisen J.A."/>
            <person name="Markowitz V."/>
            <person name="Hugenholtz P."/>
            <person name="Kyrpides N.C."/>
            <person name="Klenk H.P."/>
            <person name="Land M."/>
        </authorList>
    </citation>
    <scope>NUCLEOTIDE SEQUENCE [LARGE SCALE GENOMIC DNA]</scope>
    <source>
        <strain evidence="3">ATCC 33931 / DSM 2075 / LMG 7858 / VKM B-1802 / 2st14</strain>
    </source>
</reference>
<evidence type="ECO:0000313" key="3">
    <source>
        <dbReference type="Proteomes" id="UP000009047"/>
    </source>
</evidence>
<keyword evidence="1" id="KW-0472">Membrane</keyword>
<feature type="transmembrane region" description="Helical" evidence="1">
    <location>
        <begin position="147"/>
        <end position="165"/>
    </location>
</feature>
<keyword evidence="1" id="KW-1133">Transmembrane helix</keyword>
<dbReference type="AlphaFoldDB" id="E1QIA3"/>
<sequence length="175" mass="18921">MTDALYEALGLILGNMSTSLLLLALLIGAFFAAKVKGTHKRRAVTECFLRPLLFFSLGCASLWNAYWHAVQPAEVARFIGWQPSPFQWEIAMTNLGLSLAGLIAWQASRGFRLATALFAAVFLWGAAAGHIWQLVYLQDTAPGNAGGIVYTDVLTPLLLVVLLAVQDGEKAESLA</sequence>
<dbReference type="Pfam" id="PF20589">
    <property type="entry name" value="DUF6790"/>
    <property type="match status" value="1"/>
</dbReference>
<proteinExistence type="predicted"/>
<feature type="transmembrane region" description="Helical" evidence="1">
    <location>
        <begin position="117"/>
        <end position="135"/>
    </location>
</feature>
<feature type="transmembrane region" description="Helical" evidence="1">
    <location>
        <begin position="86"/>
        <end position="105"/>
    </location>
</feature>
<dbReference type="STRING" id="644282.Deba_2055"/>
<feature type="transmembrane region" description="Helical" evidence="1">
    <location>
        <begin position="12"/>
        <end position="35"/>
    </location>
</feature>
<dbReference type="OrthoDB" id="281633at2"/>
<name>E1QIA3_DESB2</name>
<dbReference type="RefSeq" id="WP_013258861.1">
    <property type="nucleotide sequence ID" value="NC_014365.1"/>
</dbReference>
<feature type="transmembrane region" description="Helical" evidence="1">
    <location>
        <begin position="47"/>
        <end position="66"/>
    </location>
</feature>
<evidence type="ECO:0000313" key="2">
    <source>
        <dbReference type="EMBL" id="ADK85420.1"/>
    </source>
</evidence>